<dbReference type="OrthoDB" id="413402at2759"/>
<dbReference type="EMBL" id="QCYY01000550">
    <property type="protein sequence ID" value="ROT84386.1"/>
    <property type="molecule type" value="Genomic_DNA"/>
</dbReference>
<proteinExistence type="inferred from homology"/>
<protein>
    <recommendedName>
        <fullName evidence="2">Menorin-like domain-containing protein</fullName>
    </recommendedName>
</protein>
<sequence length="118" mass="13003">MATVGVKAVDVIDFFPDVGDDLSKITWGHAINDKDLLQSSIDNATIMMLEADVSPGRLIGQSPDDPHIPIMAHPPYETSNLSLEMWIDEVIKANENGKNKGAKLDFKSLSIVKYSLEY</sequence>
<evidence type="ECO:0000313" key="4">
    <source>
        <dbReference type="Proteomes" id="UP000283509"/>
    </source>
</evidence>
<keyword evidence="4" id="KW-1185">Reference proteome</keyword>
<dbReference type="Proteomes" id="UP000283509">
    <property type="component" value="Unassembled WGS sequence"/>
</dbReference>
<comment type="similarity">
    <text evidence="1">Belongs to the menorin family.</text>
</comment>
<dbReference type="PANTHER" id="PTHR21184:SF6">
    <property type="entry name" value="CONSERVED PLASMA MEMBRANE PROTEIN"/>
    <property type="match status" value="1"/>
</dbReference>
<organism evidence="3 4">
    <name type="scientific">Penaeus vannamei</name>
    <name type="common">Whiteleg shrimp</name>
    <name type="synonym">Litopenaeus vannamei</name>
    <dbReference type="NCBI Taxonomy" id="6689"/>
    <lineage>
        <taxon>Eukaryota</taxon>
        <taxon>Metazoa</taxon>
        <taxon>Ecdysozoa</taxon>
        <taxon>Arthropoda</taxon>
        <taxon>Crustacea</taxon>
        <taxon>Multicrustacea</taxon>
        <taxon>Malacostraca</taxon>
        <taxon>Eumalacostraca</taxon>
        <taxon>Eucarida</taxon>
        <taxon>Decapoda</taxon>
        <taxon>Dendrobranchiata</taxon>
        <taxon>Penaeoidea</taxon>
        <taxon>Penaeidae</taxon>
        <taxon>Penaeus</taxon>
    </lineage>
</organism>
<evidence type="ECO:0000259" key="2">
    <source>
        <dbReference type="Pfam" id="PF10223"/>
    </source>
</evidence>
<dbReference type="AlphaFoldDB" id="A0A3R7MJI6"/>
<reference evidence="3 4" key="2">
    <citation type="submission" date="2019-01" db="EMBL/GenBank/DDBJ databases">
        <title>The decoding of complex shrimp genome reveals the adaptation for benthos swimmer, frequently molting mechanism and breeding impact on genome.</title>
        <authorList>
            <person name="Sun Y."/>
            <person name="Gao Y."/>
            <person name="Yu Y."/>
        </authorList>
    </citation>
    <scope>NUCLEOTIDE SEQUENCE [LARGE SCALE GENOMIC DNA]</scope>
    <source>
        <tissue evidence="3">Muscle</tissue>
    </source>
</reference>
<dbReference type="STRING" id="6689.A0A3R7MJI6"/>
<dbReference type="InterPro" id="IPR019356">
    <property type="entry name" value="Menorin_dom"/>
</dbReference>
<accession>A0A3R7MJI6</accession>
<name>A0A3R7MJI6_PENVA</name>
<feature type="domain" description="Menorin-like" evidence="2">
    <location>
        <begin position="21"/>
        <end position="117"/>
    </location>
</feature>
<evidence type="ECO:0000313" key="3">
    <source>
        <dbReference type="EMBL" id="ROT84386.1"/>
    </source>
</evidence>
<gene>
    <name evidence="3" type="ORF">C7M84_022427</name>
</gene>
<dbReference type="PANTHER" id="PTHR21184">
    <property type="entry name" value="MENORIN (DENDRITIC BRANCHING PROTEIN)"/>
    <property type="match status" value="1"/>
</dbReference>
<evidence type="ECO:0000256" key="1">
    <source>
        <dbReference type="ARBA" id="ARBA00044953"/>
    </source>
</evidence>
<dbReference type="Pfam" id="PF10223">
    <property type="entry name" value="Menorin_N"/>
    <property type="match status" value="1"/>
</dbReference>
<comment type="caution">
    <text evidence="3">The sequence shown here is derived from an EMBL/GenBank/DDBJ whole genome shotgun (WGS) entry which is preliminary data.</text>
</comment>
<dbReference type="GO" id="GO:0005615">
    <property type="term" value="C:extracellular space"/>
    <property type="evidence" value="ECO:0007669"/>
    <property type="project" value="TreeGrafter"/>
</dbReference>
<reference evidence="3 4" key="1">
    <citation type="submission" date="2018-04" db="EMBL/GenBank/DDBJ databases">
        <authorList>
            <person name="Zhang X."/>
            <person name="Yuan J."/>
            <person name="Li F."/>
            <person name="Xiang J."/>
        </authorList>
    </citation>
    <scope>NUCLEOTIDE SEQUENCE [LARGE SCALE GENOMIC DNA]</scope>
    <source>
        <tissue evidence="3">Muscle</tissue>
    </source>
</reference>